<name>A0AAW1NHJ8_POPJA</name>
<evidence type="ECO:0000256" key="1">
    <source>
        <dbReference type="SAM" id="Phobius"/>
    </source>
</evidence>
<feature type="transmembrane region" description="Helical" evidence="1">
    <location>
        <begin position="125"/>
        <end position="150"/>
    </location>
</feature>
<keyword evidence="1" id="KW-1133">Transmembrane helix</keyword>
<keyword evidence="3" id="KW-1185">Reference proteome</keyword>
<feature type="transmembrane region" description="Helical" evidence="1">
    <location>
        <begin position="38"/>
        <end position="61"/>
    </location>
</feature>
<feature type="transmembrane region" description="Helical" evidence="1">
    <location>
        <begin position="280"/>
        <end position="300"/>
    </location>
</feature>
<evidence type="ECO:0008006" key="4">
    <source>
        <dbReference type="Google" id="ProtNLM"/>
    </source>
</evidence>
<accession>A0AAW1NHJ8</accession>
<feature type="transmembrane region" description="Helical" evidence="1">
    <location>
        <begin position="6"/>
        <end position="26"/>
    </location>
</feature>
<dbReference type="EMBL" id="JASPKY010000001">
    <property type="protein sequence ID" value="KAK9759294.1"/>
    <property type="molecule type" value="Genomic_DNA"/>
</dbReference>
<proteinExistence type="predicted"/>
<evidence type="ECO:0000313" key="3">
    <source>
        <dbReference type="Proteomes" id="UP001458880"/>
    </source>
</evidence>
<dbReference type="Proteomes" id="UP001458880">
    <property type="component" value="Unassembled WGS sequence"/>
</dbReference>
<protein>
    <recommendedName>
        <fullName evidence="4">Gustatory receptor</fullName>
    </recommendedName>
</protein>
<keyword evidence="1" id="KW-0472">Membrane</keyword>
<sequence>MERSPFIKLKPLCICLLFVGLAPFYFDEQNNIIYSTFYIKIVFAVELLVIVTSIGMILALADMEKAASVSTVLLYILLGVFVLKIIIRNLRGIFYSRSVYLMWVQLEETMELCNRHKIKYFSSIILYWISFTIILAIVFPHIYNLFAYILGYETTSDFISISCMYLVNTPYLAAGQEFYLLVYLMSRYFEELDSNLKKITKGSKLIEPKSDAVEVMKTMCVCYFSICETVKKIAENFVMPAVLIIGECIVVLLIHSHNLMLLFYDKEDVPLFLFKTQFSIIWVIDSLMFFGSICVVSSYCRWKVSKEIGILIN</sequence>
<organism evidence="2 3">
    <name type="scientific">Popillia japonica</name>
    <name type="common">Japanese beetle</name>
    <dbReference type="NCBI Taxonomy" id="7064"/>
    <lineage>
        <taxon>Eukaryota</taxon>
        <taxon>Metazoa</taxon>
        <taxon>Ecdysozoa</taxon>
        <taxon>Arthropoda</taxon>
        <taxon>Hexapoda</taxon>
        <taxon>Insecta</taxon>
        <taxon>Pterygota</taxon>
        <taxon>Neoptera</taxon>
        <taxon>Endopterygota</taxon>
        <taxon>Coleoptera</taxon>
        <taxon>Polyphaga</taxon>
        <taxon>Scarabaeiformia</taxon>
        <taxon>Scarabaeidae</taxon>
        <taxon>Rutelinae</taxon>
        <taxon>Popillia</taxon>
    </lineage>
</organism>
<reference evidence="2 3" key="1">
    <citation type="journal article" date="2024" name="BMC Genomics">
        <title>De novo assembly and annotation of Popillia japonica's genome with initial clues to its potential as an invasive pest.</title>
        <authorList>
            <person name="Cucini C."/>
            <person name="Boschi S."/>
            <person name="Funari R."/>
            <person name="Cardaioli E."/>
            <person name="Iannotti N."/>
            <person name="Marturano G."/>
            <person name="Paoli F."/>
            <person name="Bruttini M."/>
            <person name="Carapelli A."/>
            <person name="Frati F."/>
            <person name="Nardi F."/>
        </authorList>
    </citation>
    <scope>NUCLEOTIDE SEQUENCE [LARGE SCALE GENOMIC DNA]</scope>
    <source>
        <strain evidence="2">DMR45628</strain>
    </source>
</reference>
<evidence type="ECO:0000313" key="2">
    <source>
        <dbReference type="EMBL" id="KAK9759294.1"/>
    </source>
</evidence>
<feature type="transmembrane region" description="Helical" evidence="1">
    <location>
        <begin position="67"/>
        <end position="87"/>
    </location>
</feature>
<comment type="caution">
    <text evidence="2">The sequence shown here is derived from an EMBL/GenBank/DDBJ whole genome shotgun (WGS) entry which is preliminary data.</text>
</comment>
<gene>
    <name evidence="2" type="ORF">QE152_g38</name>
</gene>
<keyword evidence="1" id="KW-0812">Transmembrane</keyword>
<dbReference type="AlphaFoldDB" id="A0AAW1NHJ8"/>
<feature type="transmembrane region" description="Helical" evidence="1">
    <location>
        <begin position="237"/>
        <end position="260"/>
    </location>
</feature>